<organism evidence="3 4">
    <name type="scientific">Microbacterium keratanolyticum</name>
    <dbReference type="NCBI Taxonomy" id="67574"/>
    <lineage>
        <taxon>Bacteria</taxon>
        <taxon>Bacillati</taxon>
        <taxon>Actinomycetota</taxon>
        <taxon>Actinomycetes</taxon>
        <taxon>Micrococcales</taxon>
        <taxon>Microbacteriaceae</taxon>
        <taxon>Microbacterium</taxon>
    </lineage>
</organism>
<feature type="region of interest" description="Disordered" evidence="1">
    <location>
        <begin position="69"/>
        <end position="102"/>
    </location>
</feature>
<name>A0A9W6HRL4_9MICO</name>
<feature type="transmembrane region" description="Helical" evidence="2">
    <location>
        <begin position="128"/>
        <end position="147"/>
    </location>
</feature>
<keyword evidence="2" id="KW-0472">Membrane</keyword>
<protein>
    <submittedName>
        <fullName evidence="3">Uncharacterized protein</fullName>
    </submittedName>
</protein>
<sequence length="396" mass="42194">MIMFTEVEAMELRALQHRAYGRGGALTDADAARLRELEARRIAPTAEPGDAEADAVATNAGTDELRREVAGSDGDAATSGEELPSDDASDAAPEPPRAPERLADRLRRRLGDGVDALRAKSWARRPRVVVGALIGALVLAFGVGLAFPRTPVVALHETSEQQDRRAAIVAQYEDLDEGSLILIAARGIGTLWYATSSEEQLRCAIVDNSDLMQQQCMRPGDGRTDGLQIFLDPANPEVPGYFGQVAFSVEGLPIGSLQELTGFTSVDTSLLTEEEQRFADGLVVEGYAPGAQILGYLDDQPIWLAYSAGGSQTCLLYDEPLGEMEVSCDEVSGVAIVTSGDGEEGPEARVPISFRTVSAQTGESVLVELFATGYGGFSLTITRSADHPPTAWGPRL</sequence>
<dbReference type="EMBL" id="BSET01000001">
    <property type="protein sequence ID" value="GLK01588.1"/>
    <property type="molecule type" value="Genomic_DNA"/>
</dbReference>
<proteinExistence type="predicted"/>
<evidence type="ECO:0000313" key="3">
    <source>
        <dbReference type="EMBL" id="GLK01588.1"/>
    </source>
</evidence>
<evidence type="ECO:0000256" key="1">
    <source>
        <dbReference type="SAM" id="MobiDB-lite"/>
    </source>
</evidence>
<dbReference type="AlphaFoldDB" id="A0A9W6HRL4"/>
<dbReference type="RefSeq" id="WP_204939228.1">
    <property type="nucleotide sequence ID" value="NZ_BAAAUM010000001.1"/>
</dbReference>
<accession>A0A9W6HRL4</accession>
<dbReference type="Proteomes" id="UP001142325">
    <property type="component" value="Unassembled WGS sequence"/>
</dbReference>
<evidence type="ECO:0000313" key="4">
    <source>
        <dbReference type="Proteomes" id="UP001142325"/>
    </source>
</evidence>
<reference evidence="3" key="1">
    <citation type="journal article" date="2014" name="Int. J. Syst. Evol. Microbiol.">
        <title>Complete genome sequence of Corynebacterium casei LMG S-19264T (=DSM 44701T), isolated from a smear-ripened cheese.</title>
        <authorList>
            <consortium name="US DOE Joint Genome Institute (JGI-PGF)"/>
            <person name="Walter F."/>
            <person name="Albersmeier A."/>
            <person name="Kalinowski J."/>
            <person name="Ruckert C."/>
        </authorList>
    </citation>
    <scope>NUCLEOTIDE SEQUENCE</scope>
    <source>
        <strain evidence="3">VKM Ac-1958</strain>
    </source>
</reference>
<keyword evidence="2" id="KW-0812">Transmembrane</keyword>
<keyword evidence="4" id="KW-1185">Reference proteome</keyword>
<evidence type="ECO:0000256" key="2">
    <source>
        <dbReference type="SAM" id="Phobius"/>
    </source>
</evidence>
<reference evidence="3" key="2">
    <citation type="submission" date="2023-01" db="EMBL/GenBank/DDBJ databases">
        <authorList>
            <person name="Sun Q."/>
            <person name="Evtushenko L."/>
        </authorList>
    </citation>
    <scope>NUCLEOTIDE SEQUENCE</scope>
    <source>
        <strain evidence="3">VKM Ac-1958</strain>
    </source>
</reference>
<gene>
    <name evidence="3" type="ORF">GCM10017596_13030</name>
</gene>
<comment type="caution">
    <text evidence="3">The sequence shown here is derived from an EMBL/GenBank/DDBJ whole genome shotgun (WGS) entry which is preliminary data.</text>
</comment>
<keyword evidence="2" id="KW-1133">Transmembrane helix</keyword>